<evidence type="ECO:0000313" key="2">
    <source>
        <dbReference type="Proteomes" id="UP000276223"/>
    </source>
</evidence>
<comment type="caution">
    <text evidence="1">The sequence shown here is derived from an EMBL/GenBank/DDBJ whole genome shotgun (WGS) entry which is preliminary data.</text>
</comment>
<sequence length="108" mass="12616">MAYILEQTSSVTAQAKGRRFFFLTFQGRLQVDRRQEITFEAVYEPFEGWKIHRASDEEAFHRAVPDGYFQAFCLDVLKESHMDCLVRWRLEAKDGKLLISKLRGLISA</sequence>
<accession>A0A3N1UJF7</accession>
<dbReference type="RefSeq" id="WP_123291297.1">
    <property type="nucleotide sequence ID" value="NZ_RJVA01000015.1"/>
</dbReference>
<evidence type="ECO:0000313" key="1">
    <source>
        <dbReference type="EMBL" id="ROQ90233.1"/>
    </source>
</evidence>
<keyword evidence="2" id="KW-1185">Reference proteome</keyword>
<name>A0A3N1UJF7_9BACT</name>
<dbReference type="Proteomes" id="UP000276223">
    <property type="component" value="Unassembled WGS sequence"/>
</dbReference>
<dbReference type="EMBL" id="RJVA01000015">
    <property type="protein sequence ID" value="ROQ90233.1"/>
    <property type="molecule type" value="Genomic_DNA"/>
</dbReference>
<dbReference type="OrthoDB" id="5515890at2"/>
<proteinExistence type="predicted"/>
<dbReference type="AlphaFoldDB" id="A0A3N1UJF7"/>
<gene>
    <name evidence="1" type="ORF">EDC27_2853</name>
</gene>
<protein>
    <submittedName>
        <fullName evidence="1">Uncharacterized protein</fullName>
    </submittedName>
</protein>
<organism evidence="1 2">
    <name type="scientific">Desulfosoma caldarium</name>
    <dbReference type="NCBI Taxonomy" id="610254"/>
    <lineage>
        <taxon>Bacteria</taxon>
        <taxon>Pseudomonadati</taxon>
        <taxon>Thermodesulfobacteriota</taxon>
        <taxon>Syntrophobacteria</taxon>
        <taxon>Syntrophobacterales</taxon>
        <taxon>Syntrophobacteraceae</taxon>
        <taxon>Desulfosoma</taxon>
    </lineage>
</organism>
<reference evidence="1 2" key="1">
    <citation type="submission" date="2018-11" db="EMBL/GenBank/DDBJ databases">
        <title>Genomic Encyclopedia of Type Strains, Phase IV (KMG-IV): sequencing the most valuable type-strain genomes for metagenomic binning, comparative biology and taxonomic classification.</title>
        <authorList>
            <person name="Goeker M."/>
        </authorList>
    </citation>
    <scope>NUCLEOTIDE SEQUENCE [LARGE SCALE GENOMIC DNA]</scope>
    <source>
        <strain evidence="1 2">DSM 22027</strain>
    </source>
</reference>